<organism evidence="1">
    <name type="scientific">human gut metagenome</name>
    <dbReference type="NCBI Taxonomy" id="408170"/>
    <lineage>
        <taxon>unclassified sequences</taxon>
        <taxon>metagenomes</taxon>
        <taxon>organismal metagenomes</taxon>
    </lineage>
</organism>
<name>K1RH17_9ZZZZ</name>
<dbReference type="EMBL" id="AJWZ01011550">
    <property type="protein sequence ID" value="EKC44798.1"/>
    <property type="molecule type" value="Genomic_DNA"/>
</dbReference>
<accession>K1RH17</accession>
<reference evidence="1" key="1">
    <citation type="journal article" date="2013" name="Environ. Microbiol.">
        <title>Microbiota from the distal guts of lean and obese adolescents exhibit partial functional redundancy besides clear differences in community structure.</title>
        <authorList>
            <person name="Ferrer M."/>
            <person name="Ruiz A."/>
            <person name="Lanza F."/>
            <person name="Haange S.B."/>
            <person name="Oberbach A."/>
            <person name="Till H."/>
            <person name="Bargiela R."/>
            <person name="Campoy C."/>
            <person name="Segura M.T."/>
            <person name="Richter M."/>
            <person name="von Bergen M."/>
            <person name="Seifert J."/>
            <person name="Suarez A."/>
        </authorList>
    </citation>
    <scope>NUCLEOTIDE SEQUENCE</scope>
</reference>
<dbReference type="AlphaFoldDB" id="K1RH17"/>
<comment type="caution">
    <text evidence="1">The sequence shown here is derived from an EMBL/GenBank/DDBJ whole genome shotgun (WGS) entry which is preliminary data.</text>
</comment>
<proteinExistence type="predicted"/>
<sequence length="61" mass="7169">EMDSNITVNFHIRTIDQAKAIKSIKSKITDLDKMKIEEQKKAVRSGYDMDIIPVRSRHLRR</sequence>
<gene>
    <name evidence="1" type="ORF">OBE_17283</name>
</gene>
<evidence type="ECO:0000313" key="1">
    <source>
        <dbReference type="EMBL" id="EKC44798.1"/>
    </source>
</evidence>
<protein>
    <submittedName>
        <fullName evidence="1">TraE protein</fullName>
    </submittedName>
</protein>
<feature type="non-terminal residue" evidence="1">
    <location>
        <position position="1"/>
    </location>
</feature>